<dbReference type="Proteomes" id="UP000703893">
    <property type="component" value="Unassembled WGS sequence"/>
</dbReference>
<dbReference type="Gene3D" id="3.10.350.10">
    <property type="entry name" value="LysM domain"/>
    <property type="match status" value="1"/>
</dbReference>
<protein>
    <submittedName>
        <fullName evidence="2">LysM peptidoglycan-binding domain-containing protein</fullName>
    </submittedName>
</protein>
<gene>
    <name evidence="2" type="ORF">FJZ00_05400</name>
</gene>
<organism evidence="2 3">
    <name type="scientific">Candidatus Tanganyikabacteria bacterium</name>
    <dbReference type="NCBI Taxonomy" id="2961651"/>
    <lineage>
        <taxon>Bacteria</taxon>
        <taxon>Bacillati</taxon>
        <taxon>Candidatus Sericytochromatia</taxon>
        <taxon>Candidatus Tanganyikabacteria</taxon>
    </lineage>
</organism>
<dbReference type="Pfam" id="PF01476">
    <property type="entry name" value="LysM"/>
    <property type="match status" value="1"/>
</dbReference>
<proteinExistence type="predicted"/>
<accession>A0A938BMU3</accession>
<dbReference type="SUPFAM" id="SSF54106">
    <property type="entry name" value="LysM domain"/>
    <property type="match status" value="1"/>
</dbReference>
<evidence type="ECO:0000259" key="1">
    <source>
        <dbReference type="PROSITE" id="PS51782"/>
    </source>
</evidence>
<dbReference type="EMBL" id="VGJX01000252">
    <property type="protein sequence ID" value="MBM3274564.1"/>
    <property type="molecule type" value="Genomic_DNA"/>
</dbReference>
<evidence type="ECO:0000313" key="2">
    <source>
        <dbReference type="EMBL" id="MBM3274564.1"/>
    </source>
</evidence>
<sequence length="285" mass="30224">MNDDAFDISHELAILYRLAEQGEAPPRRYVVRSARTSVAAVAVALGWAGAAYAARTSYTVSPGETLYKISSQQFGGGTRWHEIAALNNISDPARVRAGQVITLPDPHERIAVSDRQRLAGSGKVVVRTLKMSKTTTTRAANLAGMRTSGGRISRNDPHAAIGRNRDGVRIVPAGAVVLELPALRVDARTASRPIARTVEAERVRPQQDAEIVAPLPAPPIQVPDSPWKAVDGAAFLVGALGMAGLLSHGRAASRRNYRAQWKLAAPALGAAAADPFWAGLKPATV</sequence>
<name>A0A938BMU3_9BACT</name>
<dbReference type="AlphaFoldDB" id="A0A938BMU3"/>
<dbReference type="SMART" id="SM00257">
    <property type="entry name" value="LysM"/>
    <property type="match status" value="1"/>
</dbReference>
<feature type="domain" description="LysM" evidence="1">
    <location>
        <begin position="56"/>
        <end position="103"/>
    </location>
</feature>
<comment type="caution">
    <text evidence="2">The sequence shown here is derived from an EMBL/GenBank/DDBJ whole genome shotgun (WGS) entry which is preliminary data.</text>
</comment>
<evidence type="ECO:0000313" key="3">
    <source>
        <dbReference type="Proteomes" id="UP000703893"/>
    </source>
</evidence>
<dbReference type="InterPro" id="IPR018392">
    <property type="entry name" value="LysM"/>
</dbReference>
<reference evidence="2 3" key="1">
    <citation type="submission" date="2019-03" db="EMBL/GenBank/DDBJ databases">
        <title>Lake Tanganyika Metagenome-Assembled Genomes (MAGs).</title>
        <authorList>
            <person name="Tran P."/>
        </authorList>
    </citation>
    <scope>NUCLEOTIDE SEQUENCE [LARGE SCALE GENOMIC DNA]</scope>
    <source>
        <strain evidence="2">K_DeepCast_65m_m2_236</strain>
    </source>
</reference>
<dbReference type="InterPro" id="IPR036779">
    <property type="entry name" value="LysM_dom_sf"/>
</dbReference>
<dbReference type="PROSITE" id="PS51782">
    <property type="entry name" value="LYSM"/>
    <property type="match status" value="1"/>
</dbReference>
<dbReference type="CDD" id="cd00118">
    <property type="entry name" value="LysM"/>
    <property type="match status" value="1"/>
</dbReference>